<sequence>MGAPLWILVMVIVLVAVAFVLWALFAAGRGAASAAKSIKGHDSGETAAHSTEHTKIRRVDTTPPDETPDK</sequence>
<keyword evidence="4" id="KW-1185">Reference proteome</keyword>
<feature type="compositionally biased region" description="Basic and acidic residues" evidence="1">
    <location>
        <begin position="39"/>
        <end position="60"/>
    </location>
</feature>
<dbReference type="Proteomes" id="UP000295172">
    <property type="component" value="Unassembled WGS sequence"/>
</dbReference>
<dbReference type="AlphaFoldDB" id="A0A4R4WMP3"/>
<feature type="region of interest" description="Disordered" evidence="1">
    <location>
        <begin position="36"/>
        <end position="70"/>
    </location>
</feature>
<evidence type="ECO:0000313" key="4">
    <source>
        <dbReference type="Proteomes" id="UP000295172"/>
    </source>
</evidence>
<reference evidence="3 4" key="1">
    <citation type="submission" date="2019-02" db="EMBL/GenBank/DDBJ databases">
        <title>Draft genome sequences of novel Actinobacteria.</title>
        <authorList>
            <person name="Sahin N."/>
            <person name="Ay H."/>
            <person name="Saygin H."/>
        </authorList>
    </citation>
    <scope>NUCLEOTIDE SEQUENCE [LARGE SCALE GENOMIC DNA]</scope>
    <source>
        <strain evidence="3 4">16K104</strain>
    </source>
</reference>
<evidence type="ECO:0000313" key="3">
    <source>
        <dbReference type="EMBL" id="TDD18004.1"/>
    </source>
</evidence>
<name>A0A4R4WMP3_9ACTN</name>
<keyword evidence="2" id="KW-0812">Transmembrane</keyword>
<dbReference type="EMBL" id="SMKR01000141">
    <property type="protein sequence ID" value="TDD18004.1"/>
    <property type="molecule type" value="Genomic_DNA"/>
</dbReference>
<protein>
    <submittedName>
        <fullName evidence="3">Uncharacterized protein</fullName>
    </submittedName>
</protein>
<evidence type="ECO:0000256" key="1">
    <source>
        <dbReference type="SAM" id="MobiDB-lite"/>
    </source>
</evidence>
<gene>
    <name evidence="3" type="ORF">E1218_26875</name>
</gene>
<accession>A0A4R4WMP3</accession>
<proteinExistence type="predicted"/>
<keyword evidence="2" id="KW-1133">Transmembrane helix</keyword>
<evidence type="ECO:0000256" key="2">
    <source>
        <dbReference type="SAM" id="Phobius"/>
    </source>
</evidence>
<comment type="caution">
    <text evidence="3">The sequence shown here is derived from an EMBL/GenBank/DDBJ whole genome shotgun (WGS) entry which is preliminary data.</text>
</comment>
<feature type="transmembrane region" description="Helical" evidence="2">
    <location>
        <begin position="6"/>
        <end position="27"/>
    </location>
</feature>
<keyword evidence="2" id="KW-0472">Membrane</keyword>
<dbReference type="RefSeq" id="WP_132324987.1">
    <property type="nucleotide sequence ID" value="NZ_SMKR01000141.1"/>
</dbReference>
<organism evidence="3 4">
    <name type="scientific">Kribbella turkmenica</name>
    <dbReference type="NCBI Taxonomy" id="2530375"/>
    <lineage>
        <taxon>Bacteria</taxon>
        <taxon>Bacillati</taxon>
        <taxon>Actinomycetota</taxon>
        <taxon>Actinomycetes</taxon>
        <taxon>Propionibacteriales</taxon>
        <taxon>Kribbellaceae</taxon>
        <taxon>Kribbella</taxon>
    </lineage>
</organism>